<organism evidence="1 2">
    <name type="scientific">Neobacillus kokaensis</name>
    <dbReference type="NCBI Taxonomy" id="2759023"/>
    <lineage>
        <taxon>Bacteria</taxon>
        <taxon>Bacillati</taxon>
        <taxon>Bacillota</taxon>
        <taxon>Bacilli</taxon>
        <taxon>Bacillales</taxon>
        <taxon>Bacillaceae</taxon>
        <taxon>Neobacillus</taxon>
    </lineage>
</organism>
<gene>
    <name evidence="1" type="ORF">AM1BK_38430</name>
</gene>
<accession>A0ABQ3NAE6</accession>
<keyword evidence="2" id="KW-1185">Reference proteome</keyword>
<dbReference type="RefSeq" id="WP_191275619.1">
    <property type="nucleotide sequence ID" value="NZ_BNDS01000020.1"/>
</dbReference>
<protein>
    <recommendedName>
        <fullName evidence="3">Lipoprotein</fullName>
    </recommendedName>
</protein>
<evidence type="ECO:0000313" key="1">
    <source>
        <dbReference type="EMBL" id="GHI00301.1"/>
    </source>
</evidence>
<evidence type="ECO:0000313" key="2">
    <source>
        <dbReference type="Proteomes" id="UP000637074"/>
    </source>
</evidence>
<reference evidence="1 2" key="1">
    <citation type="journal article" date="2022" name="Int. J. Syst. Evol. Microbiol.">
        <title>Neobacillus kokaensis sp. nov., isolated from soil.</title>
        <authorList>
            <person name="Yuki K."/>
            <person name="Matsubara H."/>
            <person name="Yamaguchi S."/>
        </authorList>
    </citation>
    <scope>NUCLEOTIDE SEQUENCE [LARGE SCALE GENOMIC DNA]</scope>
    <source>
        <strain evidence="1 2">LOB 377</strain>
    </source>
</reference>
<name>A0ABQ3NAE6_9BACI</name>
<proteinExistence type="predicted"/>
<evidence type="ECO:0008006" key="3">
    <source>
        <dbReference type="Google" id="ProtNLM"/>
    </source>
</evidence>
<dbReference type="PROSITE" id="PS51257">
    <property type="entry name" value="PROKAR_LIPOPROTEIN"/>
    <property type="match status" value="1"/>
</dbReference>
<comment type="caution">
    <text evidence="1">The sequence shown here is derived from an EMBL/GenBank/DDBJ whole genome shotgun (WGS) entry which is preliminary data.</text>
</comment>
<sequence>MLKSSLLLIFTFIISIGLIGCQSTSSNVETQNSPDEKAIQNEKMALADGDYKKTKNNISQEAITKQEGAKKQKETSGQEKNGAFTYKTYSNPKAGFSVEYPATFFRSPAPTYNDGREFYNEDCTIIASGIYIKVKDKKAIAAYYNRALEHVTSSIAYKRLGHDWYVISYKEGSNTVYQKAIINKGTISTLKITYPSSKQKYYEPMINRISSTFKG</sequence>
<dbReference type="Proteomes" id="UP000637074">
    <property type="component" value="Unassembled WGS sequence"/>
</dbReference>
<dbReference type="EMBL" id="BNDS01000020">
    <property type="protein sequence ID" value="GHI00301.1"/>
    <property type="molecule type" value="Genomic_DNA"/>
</dbReference>